<comment type="caution">
    <text evidence="2">The sequence shown here is derived from an EMBL/GenBank/DDBJ whole genome shotgun (WGS) entry which is preliminary data.</text>
</comment>
<feature type="domain" description="G" evidence="1">
    <location>
        <begin position="54"/>
        <end position="147"/>
    </location>
</feature>
<sequence length="564" mass="61917">MRVHMQAGRSARMSEDVKLVDRAMSWLGAYGDADDLATARDTWKVFEANPPTATVFGAYDSGKSSLLRRLLVDADIPVPEWLTISARQETFEASAITYRDIILKDTPGVSPGSTDARGESHTATALEAIRTTDVLVVVVTSQLLTAERALVATALDLPWSEGALWFVISRFDEAGVDPDGDQDGYRQLAECKRRELAEQLQRTLGRDLKPRVFVASPDPYGVVGSDQDPDPTLWDPFRQWDGIEEIATQLASLHPAAVALRAAAAKRFWIGEVRDQLATLLAQEAEVDNVARTTSDLYARVDQLSARLNELRVSAHNDLNTAVGAVVDQAMTSSVLTEEGLKTRLTEALELWLERQGAELAALAQDMEHQLEQQVARPSWQGLKRLIEQLSVHLPTDDTTRDSEGINLGDYKKPLLELNKDLAKTTTDLKAIFETKSKGARQSAAESSAEKLSKAGKLFKSVDAATKIVPFALDLLDLTSQINNDAKEAKAKVQRRAEIDGQLEAIKDRAVAESYGAFQSECDKLSAVLNELKTSIDAVANSLDERREFSDSARAEAATLLQFR</sequence>
<reference evidence="2 3" key="1">
    <citation type="submission" date="2019-07" db="EMBL/GenBank/DDBJ databases">
        <authorList>
            <person name="Zhou L.-Y."/>
        </authorList>
    </citation>
    <scope>NUCLEOTIDE SEQUENCE [LARGE SCALE GENOMIC DNA]</scope>
    <source>
        <strain evidence="2 3">YIM 101269</strain>
    </source>
</reference>
<keyword evidence="3" id="KW-1185">Reference proteome</keyword>
<accession>A0A553K6F6</accession>
<dbReference type="InterPro" id="IPR027417">
    <property type="entry name" value="P-loop_NTPase"/>
</dbReference>
<evidence type="ECO:0000313" key="2">
    <source>
        <dbReference type="EMBL" id="TRY20252.1"/>
    </source>
</evidence>
<dbReference type="GO" id="GO:0005525">
    <property type="term" value="F:GTP binding"/>
    <property type="evidence" value="ECO:0007669"/>
    <property type="project" value="InterPro"/>
</dbReference>
<dbReference type="OrthoDB" id="4339122at2"/>
<dbReference type="Pfam" id="PF01926">
    <property type="entry name" value="MMR_HSR1"/>
    <property type="match status" value="1"/>
</dbReference>
<dbReference type="Proteomes" id="UP000317638">
    <property type="component" value="Unassembled WGS sequence"/>
</dbReference>
<dbReference type="EMBL" id="VKKG01000001">
    <property type="protein sequence ID" value="TRY20252.1"/>
    <property type="molecule type" value="Genomic_DNA"/>
</dbReference>
<dbReference type="Gene3D" id="3.40.50.300">
    <property type="entry name" value="P-loop containing nucleotide triphosphate hydrolases"/>
    <property type="match status" value="1"/>
</dbReference>
<name>A0A553K6F6_9ACTN</name>
<dbReference type="InterPro" id="IPR006073">
    <property type="entry name" value="GTP-bd"/>
</dbReference>
<evidence type="ECO:0000259" key="1">
    <source>
        <dbReference type="Pfam" id="PF01926"/>
    </source>
</evidence>
<dbReference type="AlphaFoldDB" id="A0A553K6F6"/>
<dbReference type="SUPFAM" id="SSF52540">
    <property type="entry name" value="P-loop containing nucleoside triphosphate hydrolases"/>
    <property type="match status" value="1"/>
</dbReference>
<organism evidence="2 3">
    <name type="scientific">Tessaracoccus rhinocerotis</name>
    <dbReference type="NCBI Taxonomy" id="1689449"/>
    <lineage>
        <taxon>Bacteria</taxon>
        <taxon>Bacillati</taxon>
        <taxon>Actinomycetota</taxon>
        <taxon>Actinomycetes</taxon>
        <taxon>Propionibacteriales</taxon>
        <taxon>Propionibacteriaceae</taxon>
        <taxon>Tessaracoccus</taxon>
    </lineage>
</organism>
<gene>
    <name evidence="2" type="ORF">FOJ82_05155</name>
</gene>
<evidence type="ECO:0000313" key="3">
    <source>
        <dbReference type="Proteomes" id="UP000317638"/>
    </source>
</evidence>
<protein>
    <recommendedName>
        <fullName evidence="1">G domain-containing protein</fullName>
    </recommendedName>
</protein>
<proteinExistence type="predicted"/>